<feature type="transmembrane region" description="Helical" evidence="1">
    <location>
        <begin position="70"/>
        <end position="93"/>
    </location>
</feature>
<evidence type="ECO:0000259" key="2">
    <source>
        <dbReference type="SMART" id="SM01126"/>
    </source>
</evidence>
<name>A0ABS6SR96_9SPHN</name>
<proteinExistence type="predicted"/>
<dbReference type="SMART" id="SM01126">
    <property type="entry name" value="DDE_Tnp_IS1595"/>
    <property type="match status" value="1"/>
</dbReference>
<keyword evidence="1" id="KW-0472">Membrane</keyword>
<keyword evidence="4" id="KW-1185">Reference proteome</keyword>
<dbReference type="PANTHER" id="PTHR47163">
    <property type="entry name" value="DDE_TNP_IS1595 DOMAIN-CONTAINING PROTEIN"/>
    <property type="match status" value="1"/>
</dbReference>
<reference evidence="3 4" key="1">
    <citation type="submission" date="2021-04" db="EMBL/GenBank/DDBJ databases">
        <authorList>
            <person name="Pira H."/>
            <person name="Risdian C."/>
            <person name="Wink J."/>
        </authorList>
    </citation>
    <scope>NUCLEOTIDE SEQUENCE [LARGE SCALE GENOMIC DNA]</scope>
    <source>
        <strain evidence="3 4">WH131</strain>
    </source>
</reference>
<dbReference type="NCBIfam" id="NF033547">
    <property type="entry name" value="transpos_IS1595"/>
    <property type="match status" value="1"/>
</dbReference>
<evidence type="ECO:0000256" key="1">
    <source>
        <dbReference type="SAM" id="Phobius"/>
    </source>
</evidence>
<keyword evidence="1" id="KW-1133">Transmembrane helix</keyword>
<keyword evidence="1" id="KW-0812">Transmembrane</keyword>
<organism evidence="3 4">
    <name type="scientific">Erythrobacter ani</name>
    <dbReference type="NCBI Taxonomy" id="2827235"/>
    <lineage>
        <taxon>Bacteria</taxon>
        <taxon>Pseudomonadati</taxon>
        <taxon>Pseudomonadota</taxon>
        <taxon>Alphaproteobacteria</taxon>
        <taxon>Sphingomonadales</taxon>
        <taxon>Erythrobacteraceae</taxon>
        <taxon>Erythrobacter/Porphyrobacter group</taxon>
        <taxon>Erythrobacter</taxon>
    </lineage>
</organism>
<evidence type="ECO:0000313" key="4">
    <source>
        <dbReference type="Proteomes" id="UP000699975"/>
    </source>
</evidence>
<dbReference type="EMBL" id="JAGSPB010000004">
    <property type="protein sequence ID" value="MBV7267543.1"/>
    <property type="molecule type" value="Genomic_DNA"/>
</dbReference>
<accession>A0ABS6SR96</accession>
<dbReference type="Proteomes" id="UP000699975">
    <property type="component" value="Unassembled WGS sequence"/>
</dbReference>
<sequence>MTAVKGTSISQFFESFSDEQACLEQIVSAKWGNHSPCPGCGELGQWFPVRNSKKYRHSCNLQFSPLKDTVIYRSNLSLIAFFYALLLFCNSAYGMRSSFIRKQLGIGVKSAHRLCNRVRLHMSAYNRASKLGGKGKTVYVDEVYLRRIVDLQSSRRKGAFVQGLRCDGQLLMGIVADRKRRSLVDNIERLVLPGSRIITDSYGSYRALGDKGWEHIRINHSRAFHDFHGHTTNPIECCWSALKRNLKSYSQVGEHNLWLFLAEFECRFNLRSETTSCFEQLCSHFPPINEETQLALIKRFDWRSLDSSFKA</sequence>
<dbReference type="PANTHER" id="PTHR47163:SF2">
    <property type="entry name" value="SI:DKEY-17M8.2"/>
    <property type="match status" value="1"/>
</dbReference>
<gene>
    <name evidence="3" type="ORF">KCG45_15255</name>
</gene>
<evidence type="ECO:0000313" key="3">
    <source>
        <dbReference type="EMBL" id="MBV7267543.1"/>
    </source>
</evidence>
<feature type="domain" description="ISXO2-like transposase" evidence="2">
    <location>
        <begin position="130"/>
        <end position="269"/>
    </location>
</feature>
<protein>
    <submittedName>
        <fullName evidence="3">IS1595 family transposase</fullName>
    </submittedName>
</protein>
<dbReference type="RefSeq" id="WP_218318080.1">
    <property type="nucleotide sequence ID" value="NZ_JAGSPB010000004.1"/>
</dbReference>
<comment type="caution">
    <text evidence="3">The sequence shown here is derived from an EMBL/GenBank/DDBJ whole genome shotgun (WGS) entry which is preliminary data.</text>
</comment>
<dbReference type="InterPro" id="IPR024445">
    <property type="entry name" value="Tnp_ISXO2-like"/>
</dbReference>
<dbReference type="Pfam" id="PF12762">
    <property type="entry name" value="DDE_Tnp_IS1595"/>
    <property type="match status" value="1"/>
</dbReference>
<dbReference type="InterPro" id="IPR053164">
    <property type="entry name" value="IS1016-like_transposase"/>
</dbReference>